<organism evidence="1 2">
    <name type="scientific">Desulfosalsimonas propionicica</name>
    <dbReference type="NCBI Taxonomy" id="332175"/>
    <lineage>
        <taxon>Bacteria</taxon>
        <taxon>Pseudomonadati</taxon>
        <taxon>Thermodesulfobacteriota</taxon>
        <taxon>Desulfobacteria</taxon>
        <taxon>Desulfobacterales</taxon>
        <taxon>Desulfosalsimonadaceae</taxon>
        <taxon>Desulfosalsimonas</taxon>
    </lineage>
</organism>
<protein>
    <submittedName>
        <fullName evidence="1">Uncharacterized protein</fullName>
    </submittedName>
</protein>
<evidence type="ECO:0000313" key="2">
    <source>
        <dbReference type="Proteomes" id="UP000525298"/>
    </source>
</evidence>
<sequence>MENEIPAFVRQYVQDAVEVFNSEEIGESGKAYHVRFEGGYVYVDRDDGMGPWPVLRLGYTGDMADWELAIYKYSAEDYDPEESFFPGADLADGTIEGALRAGMKAYA</sequence>
<comment type="caution">
    <text evidence="1">The sequence shown here is derived from an EMBL/GenBank/DDBJ whole genome shotgun (WGS) entry which is preliminary data.</text>
</comment>
<gene>
    <name evidence="1" type="ORF">HNR65_002216</name>
</gene>
<keyword evidence="2" id="KW-1185">Reference proteome</keyword>
<proteinExistence type="predicted"/>
<dbReference type="AlphaFoldDB" id="A0A7W0HL47"/>
<evidence type="ECO:0000313" key="1">
    <source>
        <dbReference type="EMBL" id="MBA2881885.1"/>
    </source>
</evidence>
<dbReference type="EMBL" id="JACDUS010000005">
    <property type="protein sequence ID" value="MBA2881885.1"/>
    <property type="molecule type" value="Genomic_DNA"/>
</dbReference>
<reference evidence="1 2" key="1">
    <citation type="submission" date="2020-07" db="EMBL/GenBank/DDBJ databases">
        <title>Genomic Encyclopedia of Type Strains, Phase IV (KMG-IV): sequencing the most valuable type-strain genomes for metagenomic binning, comparative biology and taxonomic classification.</title>
        <authorList>
            <person name="Goeker M."/>
        </authorList>
    </citation>
    <scope>NUCLEOTIDE SEQUENCE [LARGE SCALE GENOMIC DNA]</scope>
    <source>
        <strain evidence="1 2">DSM 17721</strain>
    </source>
</reference>
<accession>A0A7W0HL47</accession>
<name>A0A7W0HL47_9BACT</name>
<dbReference type="Proteomes" id="UP000525298">
    <property type="component" value="Unassembled WGS sequence"/>
</dbReference>
<dbReference type="RefSeq" id="WP_181551528.1">
    <property type="nucleotide sequence ID" value="NZ_JACDUS010000005.1"/>
</dbReference>